<evidence type="ECO:0000256" key="1">
    <source>
        <dbReference type="SAM" id="SignalP"/>
    </source>
</evidence>
<dbReference type="RefSeq" id="WP_377488066.1">
    <property type="nucleotide sequence ID" value="NZ_JBHUOX010000017.1"/>
</dbReference>
<keyword evidence="3" id="KW-1185">Reference proteome</keyword>
<comment type="caution">
    <text evidence="2">The sequence shown here is derived from an EMBL/GenBank/DDBJ whole genome shotgun (WGS) entry which is preliminary data.</text>
</comment>
<feature type="chain" id="PRO_5045576839" evidence="1">
    <location>
        <begin position="33"/>
        <end position="217"/>
    </location>
</feature>
<dbReference type="PROSITE" id="PS51257">
    <property type="entry name" value="PROKAR_LIPOPROTEIN"/>
    <property type="match status" value="1"/>
</dbReference>
<sequence length="217" mass="24230">MFMFRRSSLRYTYSLSVRLMLLLLLVNTFAVACSSDTASEEQKFLPSEHSSTALADTASARRRTPAAPTTISLLGNPFVDSRSQSNNLSTYIERIDSDLTLDADAIENRHKPEVTDTIFTIRFGSSMIEFYAPSQSGELLLQVADIQSRDIILRDNLRVGMGQTELLNKLKATSKDLIITQSNNQIVASNHEGAPTSLHFFLKNGKVSRIRYEGYVD</sequence>
<feature type="signal peptide" evidence="1">
    <location>
        <begin position="1"/>
        <end position="32"/>
    </location>
</feature>
<evidence type="ECO:0000313" key="3">
    <source>
        <dbReference type="Proteomes" id="UP001597641"/>
    </source>
</evidence>
<protein>
    <submittedName>
        <fullName evidence="2">Uncharacterized protein</fullName>
    </submittedName>
</protein>
<reference evidence="3" key="1">
    <citation type="journal article" date="2019" name="Int. J. Syst. Evol. Microbiol.">
        <title>The Global Catalogue of Microorganisms (GCM) 10K type strain sequencing project: providing services to taxonomists for standard genome sequencing and annotation.</title>
        <authorList>
            <consortium name="The Broad Institute Genomics Platform"/>
            <consortium name="The Broad Institute Genome Sequencing Center for Infectious Disease"/>
            <person name="Wu L."/>
            <person name="Ma J."/>
        </authorList>
    </citation>
    <scope>NUCLEOTIDE SEQUENCE [LARGE SCALE GENOMIC DNA]</scope>
    <source>
        <strain evidence="3">KCTC 23984</strain>
    </source>
</reference>
<dbReference type="Proteomes" id="UP001597641">
    <property type="component" value="Unassembled WGS sequence"/>
</dbReference>
<keyword evidence="1" id="KW-0732">Signal</keyword>
<evidence type="ECO:0000313" key="2">
    <source>
        <dbReference type="EMBL" id="MFD3002522.1"/>
    </source>
</evidence>
<name>A0ABW6BZK4_9BACT</name>
<proteinExistence type="predicted"/>
<accession>A0ABW6BZK4</accession>
<gene>
    <name evidence="2" type="ORF">ACFS7Z_19275</name>
</gene>
<dbReference type="EMBL" id="JBHUOX010000017">
    <property type="protein sequence ID" value="MFD3002522.1"/>
    <property type="molecule type" value="Genomic_DNA"/>
</dbReference>
<organism evidence="2 3">
    <name type="scientific">Pontibacter toksunensis</name>
    <dbReference type="NCBI Taxonomy" id="1332631"/>
    <lineage>
        <taxon>Bacteria</taxon>
        <taxon>Pseudomonadati</taxon>
        <taxon>Bacteroidota</taxon>
        <taxon>Cytophagia</taxon>
        <taxon>Cytophagales</taxon>
        <taxon>Hymenobacteraceae</taxon>
        <taxon>Pontibacter</taxon>
    </lineage>
</organism>